<dbReference type="CDD" id="cd00268">
    <property type="entry name" value="DEADc"/>
    <property type="match status" value="1"/>
</dbReference>
<dbReference type="EMBL" id="JAUZMZ010000083">
    <property type="protein sequence ID" value="MEE2033446.1"/>
    <property type="molecule type" value="Genomic_DNA"/>
</dbReference>
<dbReference type="HAMAP" id="MF_00964">
    <property type="entry name" value="DEAD_helicase_DeaD"/>
    <property type="match status" value="1"/>
</dbReference>
<evidence type="ECO:0000313" key="15">
    <source>
        <dbReference type="Proteomes" id="UP001331936"/>
    </source>
</evidence>
<dbReference type="InterPro" id="IPR044742">
    <property type="entry name" value="DEAD/DEAH_RhlB"/>
</dbReference>
<keyword evidence="1 8" id="KW-0963">Cytoplasm</keyword>
<comment type="similarity">
    <text evidence="8">Belongs to the DEAD box helicase family. DeaD/CsdA subfamily.</text>
</comment>
<feature type="region of interest" description="Disordered" evidence="10">
    <location>
        <begin position="450"/>
        <end position="476"/>
    </location>
</feature>
<dbReference type="InterPro" id="IPR014014">
    <property type="entry name" value="RNA_helicase_DEAD_Q_motif"/>
</dbReference>
<dbReference type="Gene3D" id="3.40.50.300">
    <property type="entry name" value="P-loop containing nucleotide triphosphate hydrolases"/>
    <property type="match status" value="2"/>
</dbReference>
<evidence type="ECO:0000256" key="6">
    <source>
        <dbReference type="ARBA" id="ARBA00022884"/>
    </source>
</evidence>
<dbReference type="InterPro" id="IPR034415">
    <property type="entry name" value="CsdA_RRM"/>
</dbReference>
<dbReference type="InterPro" id="IPR000629">
    <property type="entry name" value="RNA-helicase_DEAD-box_CS"/>
</dbReference>
<dbReference type="Proteomes" id="UP001331936">
    <property type="component" value="Unassembled WGS sequence"/>
</dbReference>
<dbReference type="SMART" id="SM00490">
    <property type="entry name" value="HELICc"/>
    <property type="match status" value="1"/>
</dbReference>
<evidence type="ECO:0000259" key="13">
    <source>
        <dbReference type="PROSITE" id="PS51195"/>
    </source>
</evidence>
<dbReference type="InterPro" id="IPR050547">
    <property type="entry name" value="DEAD_box_RNA_helicases"/>
</dbReference>
<name>A0ABU7JTU4_9NOCA</name>
<protein>
    <recommendedName>
        <fullName evidence="8">ATP-dependent RNA helicase DeaD</fullName>
        <ecNumber evidence="8">3.6.4.13</ecNumber>
    </recommendedName>
    <alternativeName>
        <fullName evidence="8">Cold-shock DEAD box protein A</fullName>
    </alternativeName>
</protein>
<evidence type="ECO:0000313" key="14">
    <source>
        <dbReference type="EMBL" id="MEE2033446.1"/>
    </source>
</evidence>
<dbReference type="InterPro" id="IPR028618">
    <property type="entry name" value="DEAD_helicase_DeaD"/>
</dbReference>
<accession>A0ABU7JTU4</accession>
<keyword evidence="6 8" id="KW-0694">RNA-binding</keyword>
<dbReference type="PANTHER" id="PTHR47963:SF8">
    <property type="entry name" value="ATP-DEPENDENT RNA HELICASE DEAD"/>
    <property type="match status" value="1"/>
</dbReference>
<gene>
    <name evidence="8" type="primary">deaD</name>
    <name evidence="8" type="synonym">csdA</name>
    <name evidence="14" type="ORF">Q8814_15195</name>
</gene>
<feature type="region of interest" description="Disordered" evidence="10">
    <location>
        <begin position="552"/>
        <end position="618"/>
    </location>
</feature>
<organism evidence="14 15">
    <name type="scientific">Rhodococcus chondri</name>
    <dbReference type="NCBI Taxonomy" id="3065941"/>
    <lineage>
        <taxon>Bacteria</taxon>
        <taxon>Bacillati</taxon>
        <taxon>Actinomycetota</taxon>
        <taxon>Actinomycetes</taxon>
        <taxon>Mycobacteriales</taxon>
        <taxon>Nocardiaceae</taxon>
        <taxon>Rhodococcus</taxon>
    </lineage>
</organism>
<comment type="catalytic activity">
    <reaction evidence="8">
        <text>ATP + H2O = ADP + phosphate + H(+)</text>
        <dbReference type="Rhea" id="RHEA:13065"/>
        <dbReference type="ChEBI" id="CHEBI:15377"/>
        <dbReference type="ChEBI" id="CHEBI:15378"/>
        <dbReference type="ChEBI" id="CHEBI:30616"/>
        <dbReference type="ChEBI" id="CHEBI:43474"/>
        <dbReference type="ChEBI" id="CHEBI:456216"/>
        <dbReference type="EC" id="3.6.4.13"/>
    </reaction>
</comment>
<dbReference type="InterPro" id="IPR001650">
    <property type="entry name" value="Helicase_C-like"/>
</dbReference>
<dbReference type="InterPro" id="IPR005580">
    <property type="entry name" value="DbpA/CsdA_RNA-bd_dom"/>
</dbReference>
<keyword evidence="5 8" id="KW-0067">ATP-binding</keyword>
<dbReference type="Pfam" id="PF03880">
    <property type="entry name" value="DbpA"/>
    <property type="match status" value="1"/>
</dbReference>
<feature type="compositionally biased region" description="Basic and acidic residues" evidence="10">
    <location>
        <begin position="569"/>
        <end position="606"/>
    </location>
</feature>
<dbReference type="InterPro" id="IPR012677">
    <property type="entry name" value="Nucleotide-bd_a/b_plait_sf"/>
</dbReference>
<keyword evidence="2 8" id="KW-0547">Nucleotide-binding</keyword>
<dbReference type="Pfam" id="PF00271">
    <property type="entry name" value="Helicase_C"/>
    <property type="match status" value="1"/>
</dbReference>
<dbReference type="Pfam" id="PF00270">
    <property type="entry name" value="DEAD"/>
    <property type="match status" value="1"/>
</dbReference>
<keyword evidence="3 8" id="KW-0378">Hydrolase</keyword>
<evidence type="ECO:0000256" key="5">
    <source>
        <dbReference type="ARBA" id="ARBA00022840"/>
    </source>
</evidence>
<dbReference type="CDD" id="cd12499">
    <property type="entry name" value="RRM_EcCsdA_like"/>
    <property type="match status" value="1"/>
</dbReference>
<evidence type="ECO:0000256" key="9">
    <source>
        <dbReference type="PROSITE-ProRule" id="PRU00552"/>
    </source>
</evidence>
<evidence type="ECO:0000256" key="3">
    <source>
        <dbReference type="ARBA" id="ARBA00022801"/>
    </source>
</evidence>
<dbReference type="PROSITE" id="PS00039">
    <property type="entry name" value="DEAD_ATP_HELICASE"/>
    <property type="match status" value="1"/>
</dbReference>
<dbReference type="SMART" id="SM00487">
    <property type="entry name" value="DEXDc"/>
    <property type="match status" value="1"/>
</dbReference>
<proteinExistence type="inferred from homology"/>
<dbReference type="CDD" id="cd18787">
    <property type="entry name" value="SF2_C_DEAD"/>
    <property type="match status" value="1"/>
</dbReference>
<evidence type="ECO:0000256" key="8">
    <source>
        <dbReference type="HAMAP-Rule" id="MF_00964"/>
    </source>
</evidence>
<evidence type="ECO:0000256" key="2">
    <source>
        <dbReference type="ARBA" id="ARBA00022741"/>
    </source>
</evidence>
<dbReference type="PROSITE" id="PS51194">
    <property type="entry name" value="HELICASE_CTER"/>
    <property type="match status" value="1"/>
</dbReference>
<comment type="function">
    <text evidence="8">DEAD-box RNA helicase involved in various cellular processes at low temperature, including ribosome biogenesis, mRNA degradation and translation initiation.</text>
</comment>
<dbReference type="InterPro" id="IPR014001">
    <property type="entry name" value="Helicase_ATP-bd"/>
</dbReference>
<sequence>MSENQDAPVQETATLTFADLDIDDRVLQALSDVGYESPSPIQAATIPPLLEGRDVVGLAQTGTGKTAAFAVPILSRIDTTKKRPQALILAPTRELALQVAEAFGKYSAHIPGLHVLPIYGGQAYGVQLSGLRRGAQVIVGTPGRVIDHLSKGTLDISELEFLVLDEADEMLTMGFQEDVERILADTPDTKQVALFSATMPGAIRRLSKQYLNNPQEITVKSKTTTSSNTTQRWVLVSHQRKLDALTRILEVESFEAMIIFVRTKQATEDLAERLRARGFSAAAINGDIVQAQRERTIGQLKSGALDILVATDVAARGLDVERISHVVNYDIPHDTESYVHRIGRTGRAGRSGDALLFVAPRERHLLKAIERATRQPVTEIQLPSVEDVNAQRVAKFNDSITEALTSDNLQMFRTFVEDYEREHDVPLADIAAALAVLSRDGESFLMEAEPEPVVHQRREREPRPPRRFEDDGASRVGREGQEMAMYRIAVGKRHRVQPGAIVGAIANEGGLRRGDFGHISIRADHSLVELPKDLSPQTLDALRATRISGVLIQLQPDSGTPGGRPGSYRGRDDRGDRGDRRGGGDRRDFGGPKKDRGERGGHRSDRGQGGSGGFRGRD</sequence>
<dbReference type="PANTHER" id="PTHR47963">
    <property type="entry name" value="DEAD-BOX ATP-DEPENDENT RNA HELICASE 47, MITOCHONDRIAL"/>
    <property type="match status" value="1"/>
</dbReference>
<evidence type="ECO:0000259" key="12">
    <source>
        <dbReference type="PROSITE" id="PS51194"/>
    </source>
</evidence>
<evidence type="ECO:0000256" key="7">
    <source>
        <dbReference type="ARBA" id="ARBA00023016"/>
    </source>
</evidence>
<evidence type="ECO:0000256" key="4">
    <source>
        <dbReference type="ARBA" id="ARBA00022806"/>
    </source>
</evidence>
<evidence type="ECO:0000256" key="10">
    <source>
        <dbReference type="SAM" id="MobiDB-lite"/>
    </source>
</evidence>
<dbReference type="InterPro" id="IPR057325">
    <property type="entry name" value="DeaD_dimer"/>
</dbReference>
<keyword evidence="4 8" id="KW-0347">Helicase</keyword>
<evidence type="ECO:0000259" key="11">
    <source>
        <dbReference type="PROSITE" id="PS51192"/>
    </source>
</evidence>
<keyword evidence="15" id="KW-1185">Reference proteome</keyword>
<dbReference type="EC" id="3.6.4.13" evidence="8"/>
<dbReference type="RefSeq" id="WP_330152852.1">
    <property type="nucleotide sequence ID" value="NZ_JAUZMZ010000083.1"/>
</dbReference>
<feature type="compositionally biased region" description="Gly residues" evidence="10">
    <location>
        <begin position="607"/>
        <end position="618"/>
    </location>
</feature>
<dbReference type="InterPro" id="IPR011545">
    <property type="entry name" value="DEAD/DEAH_box_helicase_dom"/>
</dbReference>
<dbReference type="InterPro" id="IPR027417">
    <property type="entry name" value="P-loop_NTPase"/>
</dbReference>
<evidence type="ECO:0000256" key="1">
    <source>
        <dbReference type="ARBA" id="ARBA00022490"/>
    </source>
</evidence>
<dbReference type="PROSITE" id="PS51192">
    <property type="entry name" value="HELICASE_ATP_BIND_1"/>
    <property type="match status" value="1"/>
</dbReference>
<feature type="compositionally biased region" description="Basic and acidic residues" evidence="10">
    <location>
        <begin position="452"/>
        <end position="476"/>
    </location>
</feature>
<dbReference type="GO" id="GO:0004386">
    <property type="term" value="F:helicase activity"/>
    <property type="evidence" value="ECO:0007669"/>
    <property type="project" value="UniProtKB-KW"/>
</dbReference>
<keyword evidence="7 8" id="KW-0346">Stress response</keyword>
<dbReference type="PROSITE" id="PS51195">
    <property type="entry name" value="Q_MOTIF"/>
    <property type="match status" value="1"/>
</dbReference>
<feature type="domain" description="Helicase C-terminal" evidence="12">
    <location>
        <begin position="241"/>
        <end position="389"/>
    </location>
</feature>
<dbReference type="Gene3D" id="3.30.70.330">
    <property type="match status" value="1"/>
</dbReference>
<feature type="domain" description="Helicase ATP-binding" evidence="11">
    <location>
        <begin position="46"/>
        <end position="217"/>
    </location>
</feature>
<reference evidence="14 15" key="1">
    <citation type="submission" date="2023-08" db="EMBL/GenBank/DDBJ databases">
        <authorList>
            <person name="Girao M."/>
            <person name="Carvalho M.F."/>
        </authorList>
    </citation>
    <scope>NUCLEOTIDE SEQUENCE [LARGE SCALE GENOMIC DNA]</scope>
    <source>
        <strain evidence="14 15">CC-R104</strain>
    </source>
</reference>
<dbReference type="Pfam" id="PF25399">
    <property type="entry name" value="DeaD_dimer"/>
    <property type="match status" value="1"/>
</dbReference>
<comment type="subcellular location">
    <subcellularLocation>
        <location evidence="8">Cytoplasm</location>
    </subcellularLocation>
</comment>
<feature type="short sequence motif" description="Q motif" evidence="9">
    <location>
        <begin position="15"/>
        <end position="43"/>
    </location>
</feature>
<dbReference type="SUPFAM" id="SSF52540">
    <property type="entry name" value="P-loop containing nucleoside triphosphate hydrolases"/>
    <property type="match status" value="1"/>
</dbReference>
<feature type="domain" description="DEAD-box RNA helicase Q" evidence="13">
    <location>
        <begin position="15"/>
        <end position="43"/>
    </location>
</feature>
<comment type="caution">
    <text evidence="14">The sequence shown here is derived from an EMBL/GenBank/DDBJ whole genome shotgun (WGS) entry which is preliminary data.</text>
</comment>